<reference evidence="2" key="2">
    <citation type="submission" date="2019-10" db="EMBL/GenBank/DDBJ databases">
        <title>A de novo genome assembly of a pear dwarfing rootstock.</title>
        <authorList>
            <person name="Wang F."/>
            <person name="Wang J."/>
            <person name="Li S."/>
            <person name="Zhang Y."/>
            <person name="Fang M."/>
            <person name="Ma L."/>
            <person name="Zhao Y."/>
            <person name="Jiang S."/>
        </authorList>
    </citation>
    <scope>NUCLEOTIDE SEQUENCE [LARGE SCALE GENOMIC DNA]</scope>
</reference>
<proteinExistence type="predicted"/>
<dbReference type="OrthoDB" id="1733683at2759"/>
<protein>
    <submittedName>
        <fullName evidence="1">Protein suppressor of npr1-1</fullName>
    </submittedName>
</protein>
<accession>A0A5N5EZB0</accession>
<gene>
    <name evidence="1" type="ORF">D8674_030741</name>
</gene>
<dbReference type="PANTHER" id="PTHR11017">
    <property type="entry name" value="LEUCINE-RICH REPEAT-CONTAINING PROTEIN"/>
    <property type="match status" value="1"/>
</dbReference>
<dbReference type="SUPFAM" id="SSF52047">
    <property type="entry name" value="RNI-like"/>
    <property type="match status" value="1"/>
</dbReference>
<name>A0A5N5EZB0_9ROSA</name>
<sequence length="128" mass="14637">MQYSSLRQVWKGTKSLPSLKILDVNHSHALTKIMDFSLCPSLEELILVDCTSLIDVHESIKDCKNHRMLPKNICLLKSLETLILSGSSNLDEFLVEMMKKMESLKVLKADGVPLSELWPERRFLFHAP</sequence>
<reference evidence="1 2" key="3">
    <citation type="submission" date="2019-11" db="EMBL/GenBank/DDBJ databases">
        <title>A de novo genome assembly of a pear dwarfing rootstock.</title>
        <authorList>
            <person name="Wang F."/>
            <person name="Wang J."/>
            <person name="Li S."/>
            <person name="Zhang Y."/>
            <person name="Fang M."/>
            <person name="Ma L."/>
            <person name="Zhao Y."/>
            <person name="Jiang S."/>
        </authorList>
    </citation>
    <scope>NUCLEOTIDE SEQUENCE [LARGE SCALE GENOMIC DNA]</scope>
    <source>
        <strain evidence="1">S2</strain>
        <tissue evidence="1">Leaf</tissue>
    </source>
</reference>
<dbReference type="Proteomes" id="UP000327157">
    <property type="component" value="Chromosome 7"/>
</dbReference>
<evidence type="ECO:0000313" key="1">
    <source>
        <dbReference type="EMBL" id="KAB2595291.1"/>
    </source>
</evidence>
<organism evidence="1 2">
    <name type="scientific">Pyrus ussuriensis x Pyrus communis</name>
    <dbReference type="NCBI Taxonomy" id="2448454"/>
    <lineage>
        <taxon>Eukaryota</taxon>
        <taxon>Viridiplantae</taxon>
        <taxon>Streptophyta</taxon>
        <taxon>Embryophyta</taxon>
        <taxon>Tracheophyta</taxon>
        <taxon>Spermatophyta</taxon>
        <taxon>Magnoliopsida</taxon>
        <taxon>eudicotyledons</taxon>
        <taxon>Gunneridae</taxon>
        <taxon>Pentapetalae</taxon>
        <taxon>rosids</taxon>
        <taxon>fabids</taxon>
        <taxon>Rosales</taxon>
        <taxon>Rosaceae</taxon>
        <taxon>Amygdaloideae</taxon>
        <taxon>Maleae</taxon>
        <taxon>Pyrus</taxon>
    </lineage>
</organism>
<dbReference type="AlphaFoldDB" id="A0A5N5EZB0"/>
<dbReference type="Gene3D" id="3.80.10.10">
    <property type="entry name" value="Ribonuclease Inhibitor"/>
    <property type="match status" value="1"/>
</dbReference>
<keyword evidence="2" id="KW-1185">Reference proteome</keyword>
<dbReference type="InterPro" id="IPR032675">
    <property type="entry name" value="LRR_dom_sf"/>
</dbReference>
<dbReference type="EMBL" id="SMOL01000781">
    <property type="protein sequence ID" value="KAB2595291.1"/>
    <property type="molecule type" value="Genomic_DNA"/>
</dbReference>
<evidence type="ECO:0000313" key="2">
    <source>
        <dbReference type="Proteomes" id="UP000327157"/>
    </source>
</evidence>
<dbReference type="InterPro" id="IPR044974">
    <property type="entry name" value="Disease_R_plants"/>
</dbReference>
<dbReference type="PANTHER" id="PTHR11017:SF271">
    <property type="entry name" value="DISEASE RESISTANCE PROTEIN (TIR-NBS-LRR CLASS) FAMILY"/>
    <property type="match status" value="1"/>
</dbReference>
<dbReference type="GO" id="GO:0006952">
    <property type="term" value="P:defense response"/>
    <property type="evidence" value="ECO:0007669"/>
    <property type="project" value="InterPro"/>
</dbReference>
<reference evidence="1 2" key="1">
    <citation type="submission" date="2019-09" db="EMBL/GenBank/DDBJ databases">
        <authorList>
            <person name="Ou C."/>
        </authorList>
    </citation>
    <scope>NUCLEOTIDE SEQUENCE [LARGE SCALE GENOMIC DNA]</scope>
    <source>
        <strain evidence="1">S2</strain>
        <tissue evidence="1">Leaf</tissue>
    </source>
</reference>
<comment type="caution">
    <text evidence="1">The sequence shown here is derived from an EMBL/GenBank/DDBJ whole genome shotgun (WGS) entry which is preliminary data.</text>
</comment>